<evidence type="ECO:0000313" key="8">
    <source>
        <dbReference type="Proteomes" id="UP001165121"/>
    </source>
</evidence>
<dbReference type="EMBL" id="BSXT01001076">
    <property type="protein sequence ID" value="GMF38188.1"/>
    <property type="molecule type" value="Genomic_DNA"/>
</dbReference>
<dbReference type="SUPFAM" id="SSF81660">
    <property type="entry name" value="Metal cation-transporting ATPase, ATP-binding domain N"/>
    <property type="match status" value="1"/>
</dbReference>
<keyword evidence="3" id="KW-1133">Transmembrane helix</keyword>
<evidence type="ECO:0000259" key="6">
    <source>
        <dbReference type="Pfam" id="PF16209"/>
    </source>
</evidence>
<evidence type="ECO:0000256" key="1">
    <source>
        <dbReference type="ARBA" id="ARBA00004370"/>
    </source>
</evidence>
<sequence>MDAVTSPLVHTGTRWGRAGEVAPTNSDEGRGCGTHGPRKLTIAVKPLASGSKRRSSKDMERRASVLDEPYRLVDPFQIERDEQTHQKPTYISNSIQTSKYTLLNFLPLCLLQEFRRVESKDDIYYDAVTDVYHFQVGDLVRIHEREAIPADGIILASSEENGRSAEPCDWMENAQANTCPAGSCFIDTSNLDGEANLKSRESLRATANLVFDKTSRDKVKYFIKCEQPDQDLYRFAGNLSVDSKMYSLSEKQFLPRGSTLMNTKWVMMLVVYTGMKLLSCTLHSSMLPLTELHFCIIKTVHAKFITWDNKMRSNSGEGALANTSSLTDELGQVKYIFTDKTGTLTQNQMVFRKCSVSGGIYVAKHKRPVLSGVSISSLDVLGTGVSTSTFHNDDVQPSELPAVSYFRRLLKNLESGESHLALAMSLCHTVVCEYDRSTGVLSYNSDSPDECALVRGAEAMGVRLFERCGHKLYVAITEEDHHGSHAKTVTYTLTFQILRVVHFSSDRKRMSIIVRDENGGIKVFCKGADSIILERCDKFLSSKDETMTHVTQFAEEGFRILLFAERDLVRNI</sequence>
<dbReference type="Pfam" id="PF16209">
    <property type="entry name" value="PhoLip_ATPase_N"/>
    <property type="match status" value="1"/>
</dbReference>
<comment type="subcellular location">
    <subcellularLocation>
        <location evidence="1">Membrane</location>
    </subcellularLocation>
</comment>
<dbReference type="GO" id="GO:0140326">
    <property type="term" value="F:ATPase-coupled intramembrane lipid transporter activity"/>
    <property type="evidence" value="ECO:0007669"/>
    <property type="project" value="TreeGrafter"/>
</dbReference>
<dbReference type="GO" id="GO:0005886">
    <property type="term" value="C:plasma membrane"/>
    <property type="evidence" value="ECO:0007669"/>
    <property type="project" value="TreeGrafter"/>
</dbReference>
<accession>A0A9W6XGF2</accession>
<dbReference type="Pfam" id="PF13246">
    <property type="entry name" value="Cation_ATPase"/>
    <property type="match status" value="1"/>
</dbReference>
<dbReference type="GO" id="GO:0000166">
    <property type="term" value="F:nucleotide binding"/>
    <property type="evidence" value="ECO:0007669"/>
    <property type="project" value="InterPro"/>
</dbReference>
<dbReference type="PANTHER" id="PTHR24092:SF150">
    <property type="entry name" value="PHOSPHOLIPID-TRANSPORTING ATPASE"/>
    <property type="match status" value="1"/>
</dbReference>
<dbReference type="PANTHER" id="PTHR24092">
    <property type="entry name" value="PROBABLE PHOSPHOLIPID-TRANSPORTING ATPASE"/>
    <property type="match status" value="1"/>
</dbReference>
<reference evidence="7" key="1">
    <citation type="submission" date="2023-04" db="EMBL/GenBank/DDBJ databases">
        <title>Phytophthora fragariaefolia NBRC 109709.</title>
        <authorList>
            <person name="Ichikawa N."/>
            <person name="Sato H."/>
            <person name="Tonouchi N."/>
        </authorList>
    </citation>
    <scope>NUCLEOTIDE SEQUENCE</scope>
    <source>
        <strain evidence="7">NBRC 109709</strain>
    </source>
</reference>
<evidence type="ECO:0000256" key="3">
    <source>
        <dbReference type="ARBA" id="ARBA00022989"/>
    </source>
</evidence>
<keyword evidence="8" id="KW-1185">Reference proteome</keyword>
<keyword evidence="2" id="KW-0812">Transmembrane</keyword>
<dbReference type="Gene3D" id="2.70.150.10">
    <property type="entry name" value="Calcium-transporting ATPase, cytoplasmic transduction domain A"/>
    <property type="match status" value="1"/>
</dbReference>
<evidence type="ECO:0000313" key="7">
    <source>
        <dbReference type="EMBL" id="GMF38188.1"/>
    </source>
</evidence>
<dbReference type="SUPFAM" id="SSF81653">
    <property type="entry name" value="Calcium ATPase, transduction domain A"/>
    <property type="match status" value="1"/>
</dbReference>
<dbReference type="OrthoDB" id="377733at2759"/>
<dbReference type="Gene3D" id="3.40.1110.10">
    <property type="entry name" value="Calcium-transporting ATPase, cytoplasmic domain N"/>
    <property type="match status" value="1"/>
</dbReference>
<feature type="domain" description="P-type ATPase N-terminal" evidence="6">
    <location>
        <begin position="81"/>
        <end position="117"/>
    </location>
</feature>
<evidence type="ECO:0000256" key="2">
    <source>
        <dbReference type="ARBA" id="ARBA00022692"/>
    </source>
</evidence>
<protein>
    <submittedName>
        <fullName evidence="7">Unnamed protein product</fullName>
    </submittedName>
</protein>
<evidence type="ECO:0000256" key="5">
    <source>
        <dbReference type="SAM" id="MobiDB-lite"/>
    </source>
</evidence>
<feature type="region of interest" description="Disordered" evidence="5">
    <location>
        <begin position="1"/>
        <end position="37"/>
    </location>
</feature>
<dbReference type="AlphaFoldDB" id="A0A9W6XGF2"/>
<comment type="caution">
    <text evidence="7">The sequence shown here is derived from an EMBL/GenBank/DDBJ whole genome shotgun (WGS) entry which is preliminary data.</text>
</comment>
<dbReference type="InterPro" id="IPR032631">
    <property type="entry name" value="P-type_ATPase_N"/>
</dbReference>
<evidence type="ECO:0000256" key="4">
    <source>
        <dbReference type="ARBA" id="ARBA00023136"/>
    </source>
</evidence>
<dbReference type="Proteomes" id="UP001165121">
    <property type="component" value="Unassembled WGS sequence"/>
</dbReference>
<proteinExistence type="predicted"/>
<dbReference type="InterPro" id="IPR018303">
    <property type="entry name" value="ATPase_P-typ_P_site"/>
</dbReference>
<dbReference type="InterPro" id="IPR023299">
    <property type="entry name" value="ATPase_P-typ_cyto_dom_N"/>
</dbReference>
<gene>
    <name evidence="7" type="ORF">Pfra01_001091800</name>
</gene>
<dbReference type="InterPro" id="IPR008250">
    <property type="entry name" value="ATPase_P-typ_transduc_dom_A_sf"/>
</dbReference>
<dbReference type="PROSITE" id="PS00154">
    <property type="entry name" value="ATPASE_E1_E2"/>
    <property type="match status" value="1"/>
</dbReference>
<organism evidence="7 8">
    <name type="scientific">Phytophthora fragariaefolia</name>
    <dbReference type="NCBI Taxonomy" id="1490495"/>
    <lineage>
        <taxon>Eukaryota</taxon>
        <taxon>Sar</taxon>
        <taxon>Stramenopiles</taxon>
        <taxon>Oomycota</taxon>
        <taxon>Peronosporomycetes</taxon>
        <taxon>Peronosporales</taxon>
        <taxon>Peronosporaceae</taxon>
        <taxon>Phytophthora</taxon>
    </lineage>
</organism>
<dbReference type="GO" id="GO:0045332">
    <property type="term" value="P:phospholipid translocation"/>
    <property type="evidence" value="ECO:0007669"/>
    <property type="project" value="TreeGrafter"/>
</dbReference>
<name>A0A9W6XGF2_9STRA</name>
<keyword evidence="4" id="KW-0472">Membrane</keyword>